<evidence type="ECO:0000259" key="1">
    <source>
        <dbReference type="SMART" id="SM00849"/>
    </source>
</evidence>
<accession>G4Q8F2</accession>
<dbReference type="eggNOG" id="COG1235">
    <property type="taxonomic scope" value="Bacteria"/>
</dbReference>
<dbReference type="PANTHER" id="PTHR47619:SF1">
    <property type="entry name" value="EXODEOXYRIBONUCLEASE WALJ"/>
    <property type="match status" value="1"/>
</dbReference>
<dbReference type="AlphaFoldDB" id="G4Q8F2"/>
<name>G4Q8F2_ACIIR</name>
<dbReference type="HOGENOM" id="CLU_073253_0_0_9"/>
<dbReference type="PATRIC" id="fig|568816.4.peg.330"/>
<dbReference type="FunCoup" id="G4Q8F2">
    <property type="interactions" value="87"/>
</dbReference>
<reference evidence="2 3" key="1">
    <citation type="journal article" date="2011" name="J. Bacteriol.">
        <title>Complete genome sequence of Acidaminococcus intestini RYC-MR95, a Gram-negative bacterium from the phylum Firmicutes.</title>
        <authorList>
            <person name="D'Auria G."/>
            <person name="Galan J.C."/>
            <person name="Rodriguez-Alcayna M."/>
            <person name="Moya A."/>
            <person name="Baquero F."/>
            <person name="Latorre A."/>
        </authorList>
    </citation>
    <scope>NUCLEOTIDE SEQUENCE [LARGE SCALE GENOMIC DNA]</scope>
    <source>
        <strain evidence="2 3">RyC-MR95</strain>
    </source>
</reference>
<dbReference type="Proteomes" id="UP000007093">
    <property type="component" value="Chromosome"/>
</dbReference>
<proteinExistence type="predicted"/>
<dbReference type="KEGG" id="ain:Acin_0337"/>
<protein>
    <submittedName>
        <fullName evidence="2">Metal-dependent hydrolases of the beta-lactamase superfamily I</fullName>
    </submittedName>
</protein>
<keyword evidence="3" id="KW-1185">Reference proteome</keyword>
<gene>
    <name evidence="2" type="ordered locus">Acin_0337</name>
</gene>
<feature type="domain" description="Metallo-beta-lactamase" evidence="1">
    <location>
        <begin position="28"/>
        <end position="230"/>
    </location>
</feature>
<dbReference type="SMART" id="SM00849">
    <property type="entry name" value="Lactamase_B"/>
    <property type="match status" value="1"/>
</dbReference>
<evidence type="ECO:0000313" key="3">
    <source>
        <dbReference type="Proteomes" id="UP000007093"/>
    </source>
</evidence>
<keyword evidence="2" id="KW-0378">Hydrolase</keyword>
<dbReference type="EMBL" id="CP003058">
    <property type="protein sequence ID" value="AEQ21581.1"/>
    <property type="molecule type" value="Genomic_DNA"/>
</dbReference>
<dbReference type="InterPro" id="IPR036866">
    <property type="entry name" value="RibonucZ/Hydroxyglut_hydro"/>
</dbReference>
<evidence type="ECO:0000313" key="2">
    <source>
        <dbReference type="EMBL" id="AEQ21581.1"/>
    </source>
</evidence>
<sequence>MILGQLRENQVFSMKTSFKISVLASGSRGNAALIQVGPTAILIDAGISCRRIVQGLKERNLSPRDLGGIFLTHEHKDHIAGLEVFARTYGEVPIFASEKTWTRLPFRRTMNRDQMRVLPRSCVVGGLRIQPFSIPHDAIDPVGYEIFYNERKCTYLTDCGFVTKTCEQAVDGAEALILEANHDEDMVRGGPYPAPLKARILGQEGHLSNRAAADLLEKVDVPPEVVFLAHLSEMNNSPRLAYDTVKSVLEDNPRTRDVTLYVASQKEAVSNFSLK</sequence>
<dbReference type="SUPFAM" id="SSF56281">
    <property type="entry name" value="Metallo-hydrolase/oxidoreductase"/>
    <property type="match status" value="1"/>
</dbReference>
<dbReference type="InterPro" id="IPR052533">
    <property type="entry name" value="WalJ/YycJ-like"/>
</dbReference>
<dbReference type="STRING" id="568816.Acin_0337"/>
<dbReference type="GO" id="GO:0016787">
    <property type="term" value="F:hydrolase activity"/>
    <property type="evidence" value="ECO:0007669"/>
    <property type="project" value="UniProtKB-KW"/>
</dbReference>
<dbReference type="Gene3D" id="3.60.15.10">
    <property type="entry name" value="Ribonuclease Z/Hydroxyacylglutathione hydrolase-like"/>
    <property type="match status" value="1"/>
</dbReference>
<dbReference type="Pfam" id="PF12706">
    <property type="entry name" value="Lactamase_B_2"/>
    <property type="match status" value="1"/>
</dbReference>
<dbReference type="PANTHER" id="PTHR47619">
    <property type="entry name" value="METALLO-HYDROLASE YYCJ-RELATED"/>
    <property type="match status" value="1"/>
</dbReference>
<organism evidence="2 3">
    <name type="scientific">Acidaminococcus intestini (strain RyC-MR95)</name>
    <dbReference type="NCBI Taxonomy" id="568816"/>
    <lineage>
        <taxon>Bacteria</taxon>
        <taxon>Bacillati</taxon>
        <taxon>Bacillota</taxon>
        <taxon>Negativicutes</taxon>
        <taxon>Acidaminococcales</taxon>
        <taxon>Acidaminococcaceae</taxon>
        <taxon>Acidaminococcus</taxon>
    </lineage>
</organism>
<dbReference type="InterPro" id="IPR001279">
    <property type="entry name" value="Metallo-B-lactamas"/>
</dbReference>
<dbReference type="InParanoid" id="G4Q8F2"/>